<reference evidence="1 2" key="1">
    <citation type="submission" date="2017-10" db="EMBL/GenBank/DDBJ databases">
        <authorList>
            <person name="Banno H."/>
            <person name="Chua N.-H."/>
        </authorList>
    </citation>
    <scope>NUCLEOTIDE SEQUENCE [LARGE SCALE GENOMIC DNA]</scope>
    <source>
        <strain evidence="1">Vibrio tapetis CECT4600</strain>
    </source>
</reference>
<dbReference type="Proteomes" id="UP000235828">
    <property type="component" value="Chromosome A"/>
</dbReference>
<dbReference type="RefSeq" id="WP_102521274.1">
    <property type="nucleotide sequence ID" value="NZ_LT960611.1"/>
</dbReference>
<accession>A0A2N8Z921</accession>
<keyword evidence="2" id="KW-1185">Reference proteome</keyword>
<sequence length="569" mass="61854">MNKMLIAAGVVAIGAGGFFYVENQSNSSVSILNQVPADTAILAAQLTPTPLDNYLSSIANMPSREDMLALMETDPADITNKQQFFLSFYDSFLNAVESPAQFKTTFGTSDSINNYFYTLGFIPVIKMEVEKAAAFWATMDKIEAESQFVHTKKTLDTVNYRSYSLAEQDGVSEVDLVIAITDGFATITVNVPKLGDLNPLKMALGIEKPVSSVASESIIDNIKTKHPTISTEHISYIDHQQLAKGITTVDGNLLAKQITRMNEIESSTSMAAIQTPACQADIQSIAANWPRTVAGGSFHANGMISGDFIIESNNKVILDALQSLRGFIPQSDLIKQSALFFGLGIDVNQLTPAVTNILSDIQSVPYQCQPLAEFQQEMKQANPAMMIGMASGFVNGLKGISFSLFDYEFSQGEYSEELTKLDAAITLSAENPTALVQNAAMMIPELASIQIPTDGTPFELPAELVGMLGDIEPAYAVAKANHLVVYSGEQAAKFSQDLLDKPIEQNGMTDVFIDYNKLFSPMLTMLEESGEPIPEELEAFIQNDLNASMKYDVTDKGISVSVTNLFVEK</sequence>
<dbReference type="KEGG" id="vta:A0417"/>
<proteinExistence type="predicted"/>
<gene>
    <name evidence="1" type="ORF">VTAP4600_A0417</name>
</gene>
<dbReference type="OrthoDB" id="5750169at2"/>
<organism evidence="1 2">
    <name type="scientific">Vibrio tapetis subsp. tapetis</name>
    <dbReference type="NCBI Taxonomy" id="1671868"/>
    <lineage>
        <taxon>Bacteria</taxon>
        <taxon>Pseudomonadati</taxon>
        <taxon>Pseudomonadota</taxon>
        <taxon>Gammaproteobacteria</taxon>
        <taxon>Vibrionales</taxon>
        <taxon>Vibrionaceae</taxon>
        <taxon>Vibrio</taxon>
    </lineage>
</organism>
<protein>
    <recommendedName>
        <fullName evidence="3">DUF3352 domain-containing protein</fullName>
    </recommendedName>
</protein>
<dbReference type="AlphaFoldDB" id="A0A2N8Z921"/>
<evidence type="ECO:0008006" key="3">
    <source>
        <dbReference type="Google" id="ProtNLM"/>
    </source>
</evidence>
<name>A0A2N8Z921_9VIBR</name>
<evidence type="ECO:0000313" key="1">
    <source>
        <dbReference type="EMBL" id="SON48396.1"/>
    </source>
</evidence>
<evidence type="ECO:0000313" key="2">
    <source>
        <dbReference type="Proteomes" id="UP000235828"/>
    </source>
</evidence>
<dbReference type="EMBL" id="LT960611">
    <property type="protein sequence ID" value="SON48396.1"/>
    <property type="molecule type" value="Genomic_DNA"/>
</dbReference>